<evidence type="ECO:0000313" key="3">
    <source>
        <dbReference type="WBParaSite" id="HPLM_0001822801-mRNA-1"/>
    </source>
</evidence>
<keyword evidence="2" id="KW-1185">Reference proteome</keyword>
<gene>
    <name evidence="1" type="ORF">HPLM_LOCUS18220</name>
</gene>
<protein>
    <submittedName>
        <fullName evidence="1 3">Uncharacterized protein</fullName>
    </submittedName>
</protein>
<reference evidence="1 2" key="2">
    <citation type="submission" date="2018-11" db="EMBL/GenBank/DDBJ databases">
        <authorList>
            <consortium name="Pathogen Informatics"/>
        </authorList>
    </citation>
    <scope>NUCLEOTIDE SEQUENCE [LARGE SCALE GENOMIC DNA]</scope>
    <source>
        <strain evidence="1 2">MHpl1</strain>
    </source>
</reference>
<accession>A0A0N4X1M2</accession>
<dbReference type="WBParaSite" id="HPLM_0001822801-mRNA-1">
    <property type="protein sequence ID" value="HPLM_0001822801-mRNA-1"/>
    <property type="gene ID" value="HPLM_0001822801"/>
</dbReference>
<evidence type="ECO:0000313" key="1">
    <source>
        <dbReference type="EMBL" id="VDO69735.1"/>
    </source>
</evidence>
<evidence type="ECO:0000313" key="2">
    <source>
        <dbReference type="Proteomes" id="UP000268014"/>
    </source>
</evidence>
<sequence>MISRWRHRIESHRLTTIASKLWAFREHIKLDYQKYVYCRLLDLFLREGLFDKLCSDEKETIKCFWKFALSLVHVQGVFEPASSLMLSLIKKYRSELGDDEDLVDIICDILSRTSIHHGAVIYKLVMFLVTEFEFDEMKPFTGVVDKKKGLKEWRFRCQVAEWLVFRLEPEGNIGLLLFSLASLHPAAALESSTIPSKSNDGIERDLEKFGFVKSASPLSSPAPFVPLIIVDELVEYITHLFSERWSHSDVCDEIRISLWCSFSGILSKLGIEPRAEATHLLNIMNRWLCVVVPNLKPESLSFFRPIEVSSVLIPPNLLKLLTARVIDCPALAVYLASMQVQFEVSAGMIRSVMRKIGDRLRVNDCVALRCAAGRILERFASNVDTVPDLLLLFDECGEAIDTESRKRLADKILFVFSFFFQDLSSKGF</sequence>
<proteinExistence type="predicted"/>
<dbReference type="OrthoDB" id="5818670at2759"/>
<organism evidence="3">
    <name type="scientific">Haemonchus placei</name>
    <name type="common">Barber's pole worm</name>
    <dbReference type="NCBI Taxonomy" id="6290"/>
    <lineage>
        <taxon>Eukaryota</taxon>
        <taxon>Metazoa</taxon>
        <taxon>Ecdysozoa</taxon>
        <taxon>Nematoda</taxon>
        <taxon>Chromadorea</taxon>
        <taxon>Rhabditida</taxon>
        <taxon>Rhabditina</taxon>
        <taxon>Rhabditomorpha</taxon>
        <taxon>Strongyloidea</taxon>
        <taxon>Trichostrongylidae</taxon>
        <taxon>Haemonchus</taxon>
    </lineage>
</organism>
<dbReference type="AlphaFoldDB" id="A0A0N4X1M2"/>
<dbReference type="Proteomes" id="UP000268014">
    <property type="component" value="Unassembled WGS sequence"/>
</dbReference>
<dbReference type="EMBL" id="UZAF01020420">
    <property type="protein sequence ID" value="VDO69735.1"/>
    <property type="molecule type" value="Genomic_DNA"/>
</dbReference>
<name>A0A0N4X1M2_HAEPC</name>
<reference evidence="3" key="1">
    <citation type="submission" date="2016-04" db="UniProtKB">
        <authorList>
            <consortium name="WormBaseParasite"/>
        </authorList>
    </citation>
    <scope>IDENTIFICATION</scope>
</reference>
<dbReference type="STRING" id="6290.A0A0N4X1M2"/>